<dbReference type="Proteomes" id="UP000009223">
    <property type="component" value="Chromosome"/>
</dbReference>
<evidence type="ECO:0000313" key="9">
    <source>
        <dbReference type="EMBL" id="AEF83647.1"/>
    </source>
</evidence>
<dbReference type="EMBL" id="CP001843">
    <property type="protein sequence ID" value="AEF83647.1"/>
    <property type="molecule type" value="Genomic_DNA"/>
</dbReference>
<keyword evidence="4 7" id="KW-0812">Transmembrane</keyword>
<dbReference type="InterPro" id="IPR035906">
    <property type="entry name" value="MetI-like_sf"/>
</dbReference>
<name>F5YMF2_TREPZ</name>
<evidence type="ECO:0000256" key="3">
    <source>
        <dbReference type="ARBA" id="ARBA00022475"/>
    </source>
</evidence>
<keyword evidence="6 7" id="KW-0472">Membrane</keyword>
<evidence type="ECO:0000259" key="8">
    <source>
        <dbReference type="PROSITE" id="PS50928"/>
    </source>
</evidence>
<dbReference type="PANTHER" id="PTHR30151:SF16">
    <property type="entry name" value="ABC TRANSPORTER PERMEASE PROTEIN"/>
    <property type="match status" value="1"/>
</dbReference>
<evidence type="ECO:0000256" key="1">
    <source>
        <dbReference type="ARBA" id="ARBA00004651"/>
    </source>
</evidence>
<accession>F5YMF2</accession>
<dbReference type="PROSITE" id="PS50928">
    <property type="entry name" value="ABC_TM1"/>
    <property type="match status" value="1"/>
</dbReference>
<evidence type="ECO:0000256" key="2">
    <source>
        <dbReference type="ARBA" id="ARBA00022448"/>
    </source>
</evidence>
<keyword evidence="10" id="KW-1185">Reference proteome</keyword>
<organism evidence="9 10">
    <name type="scientific">Treponema primitia (strain ATCC BAA-887 / DSM 12427 / ZAS-2)</name>
    <dbReference type="NCBI Taxonomy" id="545694"/>
    <lineage>
        <taxon>Bacteria</taxon>
        <taxon>Pseudomonadati</taxon>
        <taxon>Spirochaetota</taxon>
        <taxon>Spirochaetia</taxon>
        <taxon>Spirochaetales</taxon>
        <taxon>Treponemataceae</taxon>
        <taxon>Treponema</taxon>
    </lineage>
</organism>
<dbReference type="SUPFAM" id="SSF161098">
    <property type="entry name" value="MetI-like"/>
    <property type="match status" value="1"/>
</dbReference>
<sequence length="278" mass="30563">MSEIILEAVTDKCDNKVGSIKKNIDPFVWVIIKRILLLSLLISAWEIAPRKDWVDHTFLPPLSLILAEFKKMIMSGALWRHVSISLFRSIAGFSIAIGIGIPLGLVIGWYKTMSDLLTLPIEVFRNTSALAMLPVFMLFMGIGEASKFTIVAFACLWPIILNTISGIKNVDPLLIMLARSMGLTNAVMFRKIIIPAAIPSIFTGLRISSAAAVLVIIAAEMVGAKSGLGYLITNAQYSFMIPRMYVGILTTMILGVSINYLILGIENKFTSWKPKSSP</sequence>
<dbReference type="eggNOG" id="COG0600">
    <property type="taxonomic scope" value="Bacteria"/>
</dbReference>
<evidence type="ECO:0000256" key="7">
    <source>
        <dbReference type="RuleBase" id="RU363032"/>
    </source>
</evidence>
<protein>
    <submittedName>
        <fullName evidence="9">Taurine transport system permease protein TauC</fullName>
    </submittedName>
</protein>
<dbReference type="OrthoDB" id="9804353at2"/>
<feature type="transmembrane region" description="Helical" evidence="7">
    <location>
        <begin position="244"/>
        <end position="265"/>
    </location>
</feature>
<dbReference type="AlphaFoldDB" id="F5YMF2"/>
<feature type="transmembrane region" description="Helical" evidence="7">
    <location>
        <begin position="148"/>
        <end position="167"/>
    </location>
</feature>
<dbReference type="PANTHER" id="PTHR30151">
    <property type="entry name" value="ALKANE SULFONATE ABC TRANSPORTER-RELATED, MEMBRANE SUBUNIT"/>
    <property type="match status" value="1"/>
</dbReference>
<comment type="subcellular location">
    <subcellularLocation>
        <location evidence="1 7">Cell membrane</location>
        <topology evidence="1 7">Multi-pass membrane protein</topology>
    </subcellularLocation>
</comment>
<feature type="transmembrane region" description="Helical" evidence="7">
    <location>
        <begin position="90"/>
        <end position="111"/>
    </location>
</feature>
<evidence type="ECO:0000256" key="4">
    <source>
        <dbReference type="ARBA" id="ARBA00022692"/>
    </source>
</evidence>
<feature type="domain" description="ABC transmembrane type-1" evidence="8">
    <location>
        <begin position="82"/>
        <end position="262"/>
    </location>
</feature>
<dbReference type="Pfam" id="PF00528">
    <property type="entry name" value="BPD_transp_1"/>
    <property type="match status" value="1"/>
</dbReference>
<dbReference type="GO" id="GO:0055085">
    <property type="term" value="P:transmembrane transport"/>
    <property type="evidence" value="ECO:0007669"/>
    <property type="project" value="InterPro"/>
</dbReference>
<dbReference type="CDD" id="cd06261">
    <property type="entry name" value="TM_PBP2"/>
    <property type="match status" value="1"/>
</dbReference>
<keyword evidence="2 7" id="KW-0813">Transport</keyword>
<feature type="transmembrane region" description="Helical" evidence="7">
    <location>
        <begin position="205"/>
        <end position="224"/>
    </location>
</feature>
<reference evidence="10" key="1">
    <citation type="submission" date="2009-12" db="EMBL/GenBank/DDBJ databases">
        <title>Complete sequence of Treponema primitia strain ZAS-2.</title>
        <authorList>
            <person name="Tetu S.G."/>
            <person name="Matson E."/>
            <person name="Ren Q."/>
            <person name="Seshadri R."/>
            <person name="Elbourne L."/>
            <person name="Hassan K.A."/>
            <person name="Durkin A."/>
            <person name="Radune D."/>
            <person name="Mohamoud Y."/>
            <person name="Shay R."/>
            <person name="Jin S."/>
            <person name="Zhang X."/>
            <person name="Lucey K."/>
            <person name="Ballor N.R."/>
            <person name="Ottesen E."/>
            <person name="Rosenthal R."/>
            <person name="Allen A."/>
            <person name="Leadbetter J.R."/>
            <person name="Paulsen I.T."/>
        </authorList>
    </citation>
    <scope>NUCLEOTIDE SEQUENCE [LARGE SCALE GENOMIC DNA]</scope>
    <source>
        <strain evidence="10">ATCC BAA-887 / DSM 12427 / ZAS-2</strain>
    </source>
</reference>
<proteinExistence type="inferred from homology"/>
<comment type="similarity">
    <text evidence="7">Belongs to the binding-protein-dependent transport system permease family.</text>
</comment>
<reference evidence="9 10" key="2">
    <citation type="journal article" date="2011" name="ISME J.">
        <title>RNA-seq reveals cooperative metabolic interactions between two termite-gut spirochete species in co-culture.</title>
        <authorList>
            <person name="Rosenthal A.Z."/>
            <person name="Matson E.G."/>
            <person name="Eldar A."/>
            <person name="Leadbetter J.R."/>
        </authorList>
    </citation>
    <scope>NUCLEOTIDE SEQUENCE [LARGE SCALE GENOMIC DNA]</scope>
    <source>
        <strain evidence="10">ATCC BAA-887 / DSM 12427 / ZAS-2</strain>
    </source>
</reference>
<dbReference type="KEGG" id="tpi:TREPR_0170"/>
<dbReference type="STRING" id="545694.TREPR_0170"/>
<dbReference type="InterPro" id="IPR000515">
    <property type="entry name" value="MetI-like"/>
</dbReference>
<dbReference type="Gene3D" id="1.10.3720.10">
    <property type="entry name" value="MetI-like"/>
    <property type="match status" value="1"/>
</dbReference>
<evidence type="ECO:0000313" key="10">
    <source>
        <dbReference type="Proteomes" id="UP000009223"/>
    </source>
</evidence>
<evidence type="ECO:0000256" key="6">
    <source>
        <dbReference type="ARBA" id="ARBA00023136"/>
    </source>
</evidence>
<dbReference type="RefSeq" id="WP_015706305.1">
    <property type="nucleotide sequence ID" value="NC_015578.1"/>
</dbReference>
<dbReference type="GO" id="GO:0005886">
    <property type="term" value="C:plasma membrane"/>
    <property type="evidence" value="ECO:0007669"/>
    <property type="project" value="UniProtKB-SubCell"/>
</dbReference>
<feature type="transmembrane region" description="Helical" evidence="7">
    <location>
        <begin position="123"/>
        <end position="141"/>
    </location>
</feature>
<dbReference type="HOGENOM" id="CLU_046113_1_3_12"/>
<evidence type="ECO:0000256" key="5">
    <source>
        <dbReference type="ARBA" id="ARBA00022989"/>
    </source>
</evidence>
<gene>
    <name evidence="9" type="ordered locus">TREPR_0170</name>
</gene>
<keyword evidence="3" id="KW-1003">Cell membrane</keyword>
<feature type="transmembrane region" description="Helical" evidence="7">
    <location>
        <begin position="26"/>
        <end position="47"/>
    </location>
</feature>
<keyword evidence="5 7" id="KW-1133">Transmembrane helix</keyword>